<dbReference type="InterPro" id="IPR007053">
    <property type="entry name" value="LRAT_dom"/>
</dbReference>
<feature type="domain" description="LRAT" evidence="1">
    <location>
        <begin position="20"/>
        <end position="170"/>
    </location>
</feature>
<dbReference type="OrthoDB" id="421951at2759"/>
<evidence type="ECO:0000259" key="1">
    <source>
        <dbReference type="PROSITE" id="PS51934"/>
    </source>
</evidence>
<comment type="caution">
    <text evidence="2">The sequence shown here is derived from an EMBL/GenBank/DDBJ whole genome shotgun (WGS) entry which is preliminary data.</text>
</comment>
<dbReference type="PROSITE" id="PS51934">
    <property type="entry name" value="LRAT"/>
    <property type="match status" value="1"/>
</dbReference>
<sequence length="261" mass="28220">MGLLSNRVSEEDLRPGDHVYSWRFAYSYAHHGIFVGDGKVIHFTRGHGQELGTGTFFDSWLTSCRPSPRSSSSCEKCGSEKGSHGVVLSCLDCFLSGCPLYVFVYGESTTVFLAKARGGTCTLAVSDPHEIVLHRAYYLLNNGFGCYHIFRNNCEDFAMYCKTGLLILNEKTLGTSGQTVSTLGAPLAALCSSPINLLMAEPLGMALVTTGMYCLSRYFADLGNRKDVAKVPVEALTARISPAGSSGVLQLEGVLNTNEDE</sequence>
<keyword evidence="3" id="KW-1185">Reference proteome</keyword>
<dbReference type="Gene3D" id="3.90.1720.10">
    <property type="entry name" value="endopeptidase domain like (from Nostoc punctiforme)"/>
    <property type="match status" value="1"/>
</dbReference>
<name>A0A9D4ZK90_ADICA</name>
<dbReference type="Pfam" id="PF04970">
    <property type="entry name" value="LRAT"/>
    <property type="match status" value="1"/>
</dbReference>
<dbReference type="EMBL" id="JABFUD020000006">
    <property type="protein sequence ID" value="KAI5078713.1"/>
    <property type="molecule type" value="Genomic_DNA"/>
</dbReference>
<gene>
    <name evidence="2" type="ORF">GOP47_0006384</name>
</gene>
<evidence type="ECO:0000313" key="3">
    <source>
        <dbReference type="Proteomes" id="UP000886520"/>
    </source>
</evidence>
<evidence type="ECO:0000313" key="2">
    <source>
        <dbReference type="EMBL" id="KAI5078713.1"/>
    </source>
</evidence>
<dbReference type="AlphaFoldDB" id="A0A9D4ZK90"/>
<accession>A0A9D4ZK90</accession>
<dbReference type="Proteomes" id="UP000886520">
    <property type="component" value="Chromosome 6"/>
</dbReference>
<dbReference type="PANTHER" id="PTHR46137">
    <property type="entry name" value="OS05G0310600 PROTEIN"/>
    <property type="match status" value="1"/>
</dbReference>
<protein>
    <recommendedName>
        <fullName evidence="1">LRAT domain-containing protein</fullName>
    </recommendedName>
</protein>
<proteinExistence type="predicted"/>
<reference evidence="2" key="1">
    <citation type="submission" date="2021-01" db="EMBL/GenBank/DDBJ databases">
        <title>Adiantum capillus-veneris genome.</title>
        <authorList>
            <person name="Fang Y."/>
            <person name="Liao Q."/>
        </authorList>
    </citation>
    <scope>NUCLEOTIDE SEQUENCE</scope>
    <source>
        <strain evidence="2">H3</strain>
        <tissue evidence="2">Leaf</tissue>
    </source>
</reference>
<organism evidence="2 3">
    <name type="scientific">Adiantum capillus-veneris</name>
    <name type="common">Maidenhair fern</name>
    <dbReference type="NCBI Taxonomy" id="13818"/>
    <lineage>
        <taxon>Eukaryota</taxon>
        <taxon>Viridiplantae</taxon>
        <taxon>Streptophyta</taxon>
        <taxon>Embryophyta</taxon>
        <taxon>Tracheophyta</taxon>
        <taxon>Polypodiopsida</taxon>
        <taxon>Polypodiidae</taxon>
        <taxon>Polypodiales</taxon>
        <taxon>Pteridineae</taxon>
        <taxon>Pteridaceae</taxon>
        <taxon>Vittarioideae</taxon>
        <taxon>Adiantum</taxon>
    </lineage>
</organism>
<dbReference type="PANTHER" id="PTHR46137:SF3">
    <property type="entry name" value="OS05G0310600 PROTEIN"/>
    <property type="match status" value="1"/>
</dbReference>